<keyword evidence="3" id="KW-1185">Reference proteome</keyword>
<evidence type="ECO:0000259" key="1">
    <source>
        <dbReference type="Pfam" id="PF11396"/>
    </source>
</evidence>
<proteinExistence type="predicted"/>
<organism evidence="2 3">
    <name type="scientific">Christiangramia gaetbulicola</name>
    <dbReference type="NCBI Taxonomy" id="703340"/>
    <lineage>
        <taxon>Bacteria</taxon>
        <taxon>Pseudomonadati</taxon>
        <taxon>Bacteroidota</taxon>
        <taxon>Flavobacteriia</taxon>
        <taxon>Flavobacteriales</taxon>
        <taxon>Flavobacteriaceae</taxon>
        <taxon>Christiangramia</taxon>
    </lineage>
</organism>
<dbReference type="RefSeq" id="WP_108171559.1">
    <property type="nucleotide sequence ID" value="NZ_QBKQ01000002.1"/>
</dbReference>
<gene>
    <name evidence="2" type="ORF">C8P64_1628</name>
</gene>
<dbReference type="Proteomes" id="UP000244174">
    <property type="component" value="Unassembled WGS sequence"/>
</dbReference>
<name>A0A2T6AH43_9FLAO</name>
<accession>A0A2T6AH43</accession>
<dbReference type="OrthoDB" id="1138938at2"/>
<dbReference type="SUPFAM" id="SSF160574">
    <property type="entry name" value="BT0923-like"/>
    <property type="match status" value="1"/>
</dbReference>
<dbReference type="AlphaFoldDB" id="A0A2T6AH43"/>
<comment type="caution">
    <text evidence="2">The sequence shown here is derived from an EMBL/GenBank/DDBJ whole genome shotgun (WGS) entry which is preliminary data.</text>
</comment>
<feature type="domain" description="Putative beta-lactamase-inhibitor-like PepSY-like" evidence="1">
    <location>
        <begin position="65"/>
        <end position="145"/>
    </location>
</feature>
<dbReference type="Gene3D" id="3.10.450.360">
    <property type="match status" value="1"/>
</dbReference>
<evidence type="ECO:0000313" key="2">
    <source>
        <dbReference type="EMBL" id="PTX43102.1"/>
    </source>
</evidence>
<dbReference type="InterPro" id="IPR021533">
    <property type="entry name" value="PepSY-like"/>
</dbReference>
<reference evidence="2 3" key="1">
    <citation type="submission" date="2018-04" db="EMBL/GenBank/DDBJ databases">
        <title>Genomic Encyclopedia of Archaeal and Bacterial Type Strains, Phase II (KMG-II): from individual species to whole genera.</title>
        <authorList>
            <person name="Goeker M."/>
        </authorList>
    </citation>
    <scope>NUCLEOTIDE SEQUENCE [LARGE SCALE GENOMIC DNA]</scope>
    <source>
        <strain evidence="2 3">DSM 23082</strain>
    </source>
</reference>
<protein>
    <submittedName>
        <fullName evidence="2">Putative PepSY-like beta-lactamase-inhibitor</fullName>
    </submittedName>
</protein>
<evidence type="ECO:0000313" key="3">
    <source>
        <dbReference type="Proteomes" id="UP000244174"/>
    </source>
</evidence>
<dbReference type="Pfam" id="PF11396">
    <property type="entry name" value="PepSY_like"/>
    <property type="match status" value="1"/>
</dbReference>
<sequence length="146" mass="17191">MKNVSVLILGLLCFGILSCQEKKEEKNNEVPQAVWLSFQKKYPGEDDPDWKLDDHGYWESHFKQDGEKYRADFKADGTWVETENDIKKKNLPEAIKKVIKEKYPDEKITEVEHVLNAEKGEFYDVEFKRKGKNMDIMFRKDGSIIE</sequence>
<dbReference type="EMBL" id="QBKQ01000002">
    <property type="protein sequence ID" value="PTX43102.1"/>
    <property type="molecule type" value="Genomic_DNA"/>
</dbReference>
<dbReference type="PROSITE" id="PS51257">
    <property type="entry name" value="PROKAR_LIPOPROTEIN"/>
    <property type="match status" value="1"/>
</dbReference>